<protein>
    <submittedName>
        <fullName evidence="4">NAD(P)-dependent dehydrogenase, short-chain alcohol dehydrogenase family</fullName>
    </submittedName>
</protein>
<dbReference type="Pfam" id="PF00106">
    <property type="entry name" value="adh_short"/>
    <property type="match status" value="1"/>
</dbReference>
<feature type="domain" description="Ketoreductase" evidence="3">
    <location>
        <begin position="10"/>
        <end position="153"/>
    </location>
</feature>
<accession>A0A1T5IHL0</accession>
<dbReference type="NCBIfam" id="NF004513">
    <property type="entry name" value="PRK05854.1"/>
    <property type="match status" value="1"/>
</dbReference>
<dbReference type="PANTHER" id="PTHR43157:SF54">
    <property type="entry name" value="RETINOL DEHYDROGENASE 12-LIKE ISOFORM X1-RELATED"/>
    <property type="match status" value="1"/>
</dbReference>
<keyword evidence="5" id="KW-1185">Reference proteome</keyword>
<dbReference type="Proteomes" id="UP000190857">
    <property type="component" value="Unassembled WGS sequence"/>
</dbReference>
<dbReference type="SUPFAM" id="SSF51735">
    <property type="entry name" value="NAD(P)-binding Rossmann-fold domains"/>
    <property type="match status" value="1"/>
</dbReference>
<dbReference type="NCBIfam" id="NF004846">
    <property type="entry name" value="PRK06197.1"/>
    <property type="match status" value="1"/>
</dbReference>
<sequence>MYRVPDQTGRTIVVTGASGGIGKEVATRLAGAGAHVILAVRNPEKGEQALTDIRAEHHDARVEMRLIDTADLASVRRFAAEVDDNYDHIDALVNNAGVMAPPKWMVTVDGFEMQMGTNFLGPFALTNLLLPALLRSEAPRVSTMSSVAAWMGVMRFDDLDSVGHYIPMVAYGQTKLADYYLASHLAETSRRLGWRLISNAAHPGLSNTNITRTGRYLGKSMPNKSYMGNVPFLPIQEADRGAEPMLFAVADPAAENGGYYGPNGKLELTGIVSPARVTKRMADSDAAARLWAVAEKLTGTALPQPTPAS</sequence>
<dbReference type="Gene3D" id="3.40.50.720">
    <property type="entry name" value="NAD(P)-binding Rossmann-like Domain"/>
    <property type="match status" value="1"/>
</dbReference>
<dbReference type="AlphaFoldDB" id="A0A1T5IHL0"/>
<dbReference type="SMART" id="SM00822">
    <property type="entry name" value="PKS_KR"/>
    <property type="match status" value="1"/>
</dbReference>
<comment type="similarity">
    <text evidence="1">Belongs to the short-chain dehydrogenases/reductases (SDR) family.</text>
</comment>
<keyword evidence="2" id="KW-0560">Oxidoreductase</keyword>
<dbReference type="InterPro" id="IPR002347">
    <property type="entry name" value="SDR_fam"/>
</dbReference>
<evidence type="ECO:0000313" key="4">
    <source>
        <dbReference type="EMBL" id="SKC38647.1"/>
    </source>
</evidence>
<dbReference type="PANTHER" id="PTHR43157">
    <property type="entry name" value="PHOSPHATIDYLINOSITOL-GLYCAN BIOSYNTHESIS CLASS F PROTEIN-RELATED"/>
    <property type="match status" value="1"/>
</dbReference>
<gene>
    <name evidence="4" type="ORF">SAMN06309945_0458</name>
</gene>
<dbReference type="InterPro" id="IPR036291">
    <property type="entry name" value="NAD(P)-bd_dom_sf"/>
</dbReference>
<dbReference type="InterPro" id="IPR020904">
    <property type="entry name" value="Sc_DH/Rdtase_CS"/>
</dbReference>
<dbReference type="STRING" id="123320.SAMN06309945_0458"/>
<dbReference type="PRINTS" id="PR00081">
    <property type="entry name" value="GDHRDH"/>
</dbReference>
<dbReference type="OrthoDB" id="4577644at2"/>
<organism evidence="4 5">
    <name type="scientific">Okibacterium fritillariae</name>
    <dbReference type="NCBI Taxonomy" id="123320"/>
    <lineage>
        <taxon>Bacteria</taxon>
        <taxon>Bacillati</taxon>
        <taxon>Actinomycetota</taxon>
        <taxon>Actinomycetes</taxon>
        <taxon>Micrococcales</taxon>
        <taxon>Microbacteriaceae</taxon>
        <taxon>Okibacterium</taxon>
    </lineage>
</organism>
<evidence type="ECO:0000313" key="5">
    <source>
        <dbReference type="Proteomes" id="UP000190857"/>
    </source>
</evidence>
<dbReference type="GO" id="GO:0016491">
    <property type="term" value="F:oxidoreductase activity"/>
    <property type="evidence" value="ECO:0007669"/>
    <property type="project" value="UniProtKB-KW"/>
</dbReference>
<dbReference type="EMBL" id="FUZP01000001">
    <property type="protein sequence ID" value="SKC38647.1"/>
    <property type="molecule type" value="Genomic_DNA"/>
</dbReference>
<dbReference type="PROSITE" id="PS00061">
    <property type="entry name" value="ADH_SHORT"/>
    <property type="match status" value="1"/>
</dbReference>
<dbReference type="InterPro" id="IPR057326">
    <property type="entry name" value="KR_dom"/>
</dbReference>
<dbReference type="RefSeq" id="WP_079726674.1">
    <property type="nucleotide sequence ID" value="NZ_FUZP01000001.1"/>
</dbReference>
<evidence type="ECO:0000256" key="1">
    <source>
        <dbReference type="ARBA" id="ARBA00006484"/>
    </source>
</evidence>
<evidence type="ECO:0000259" key="3">
    <source>
        <dbReference type="SMART" id="SM00822"/>
    </source>
</evidence>
<proteinExistence type="inferred from homology"/>
<reference evidence="4 5" key="1">
    <citation type="submission" date="2017-02" db="EMBL/GenBank/DDBJ databases">
        <authorList>
            <person name="Peterson S.W."/>
        </authorList>
    </citation>
    <scope>NUCLEOTIDE SEQUENCE [LARGE SCALE GENOMIC DNA]</scope>
    <source>
        <strain evidence="4 5">VKM Ac-2059</strain>
    </source>
</reference>
<name>A0A1T5IHL0_9MICO</name>
<evidence type="ECO:0000256" key="2">
    <source>
        <dbReference type="ARBA" id="ARBA00023002"/>
    </source>
</evidence>